<proteinExistence type="predicted"/>
<dbReference type="EMBL" id="CADCVF010000068">
    <property type="protein sequence ID" value="CAA9464849.1"/>
    <property type="molecule type" value="Genomic_DNA"/>
</dbReference>
<protein>
    <submittedName>
        <fullName evidence="1">Uncharacterized protein</fullName>
    </submittedName>
</protein>
<name>A0A6J4RAH7_9ACTN</name>
<accession>A0A6J4RAH7</accession>
<reference evidence="1" key="1">
    <citation type="submission" date="2020-02" db="EMBL/GenBank/DDBJ databases">
        <authorList>
            <person name="Meier V. D."/>
        </authorList>
    </citation>
    <scope>NUCLEOTIDE SEQUENCE</scope>
    <source>
        <strain evidence="1">AVDCRST_MAG58</strain>
    </source>
</reference>
<dbReference type="AlphaFoldDB" id="A0A6J4RAH7"/>
<organism evidence="1">
    <name type="scientific">uncultured Rubrobacteraceae bacterium</name>
    <dbReference type="NCBI Taxonomy" id="349277"/>
    <lineage>
        <taxon>Bacteria</taxon>
        <taxon>Bacillati</taxon>
        <taxon>Actinomycetota</taxon>
        <taxon>Rubrobacteria</taxon>
        <taxon>Rubrobacterales</taxon>
        <taxon>Rubrobacteraceae</taxon>
        <taxon>environmental samples</taxon>
    </lineage>
</organism>
<gene>
    <name evidence="1" type="ORF">AVDCRST_MAG58-3313</name>
</gene>
<evidence type="ECO:0000313" key="1">
    <source>
        <dbReference type="EMBL" id="CAA9464849.1"/>
    </source>
</evidence>
<sequence>MTDPRIVSEPRGDAEDAAFVRDSLGLFNVGVTGDSYYSPLAIYLKDERGAVLGGALGHVWGGWLDLDAL</sequence>